<evidence type="ECO:0000256" key="2">
    <source>
        <dbReference type="SAM" id="Phobius"/>
    </source>
</evidence>
<keyword evidence="3" id="KW-0732">Signal</keyword>
<dbReference type="EMBL" id="JBIRPU010000004">
    <property type="protein sequence ID" value="MFI0792979.1"/>
    <property type="molecule type" value="Genomic_DNA"/>
</dbReference>
<dbReference type="Proteomes" id="UP001611075">
    <property type="component" value="Unassembled WGS sequence"/>
</dbReference>
<accession>A0ABW7SH06</accession>
<evidence type="ECO:0008006" key="6">
    <source>
        <dbReference type="Google" id="ProtNLM"/>
    </source>
</evidence>
<evidence type="ECO:0000313" key="4">
    <source>
        <dbReference type="EMBL" id="MFI0792979.1"/>
    </source>
</evidence>
<feature type="region of interest" description="Disordered" evidence="1">
    <location>
        <begin position="94"/>
        <end position="120"/>
    </location>
</feature>
<sequence>MAVAVLVLVGSVTVLAGPAVAAPTPSPAASTPGEPCPAPPPADVPVPPGGEQATPQVNWCLPWARWEAGDGWVTYCAKAAGAVEQERCDAVSLTVQSPPPEGTRSVLDERLPTGGAPPVRCERFADRAKEDQGNAERWTAKQHRCEALRASLLPFSSLKPPTCKTLDVSCKVGEQVKQAARSGFEGLTDIAVAGFAWALGKLAEVVFEQSSAVPDEPFYGVYNDISGVLIVMVLLVFLISTAINGLRLNGPGPLSTLGGLVRALFGIAFAGGIAYILMAAWDEATVALIARNQQRDWQPSMWVDALNALTADTGTILLAFVIAVISVIGLVLVFVMLLFRSLLAAGAALFGAMAMTGQVMAETRSWGRKWFWTCNALASSKFFIAALWIYGTRTTYESDNVINVLRGMFMIILMVLAPWILLRLTSMWDGYLADIDARGFLTSAASAVGMDAAARRLSGALSGGDDSSEGPDAASLMQGNADAIPTNPTSDAGPRPDKVPEAVEALHGRGDAEQVGQPSGEPETGHESGENAQEAEGVERDSRTAQDDMAKGQLSAPGDAADQAALPVTPNAVTQKATGADTPASGSPAGQDGPQPHSGTGAATSPGATPPTSSPSPVPSPGVTSPASSPLPSPTPDPTQPASTPPANTTSPSPGATGHGSSEAAGGASSGNPPAQGDAAAGAGAGRAGGAAAGGAAELPIVPV</sequence>
<dbReference type="PANTHER" id="PTHR36721">
    <property type="entry name" value="PROLINE-RICH FAMILY PROTEIN"/>
    <property type="match status" value="1"/>
</dbReference>
<feature type="signal peptide" evidence="3">
    <location>
        <begin position="1"/>
        <end position="21"/>
    </location>
</feature>
<name>A0ABW7SH06_9ACTN</name>
<evidence type="ECO:0000256" key="1">
    <source>
        <dbReference type="SAM" id="MobiDB-lite"/>
    </source>
</evidence>
<feature type="transmembrane region" description="Helical" evidence="2">
    <location>
        <begin position="260"/>
        <end position="281"/>
    </location>
</feature>
<reference evidence="4 5" key="1">
    <citation type="submission" date="2024-10" db="EMBL/GenBank/DDBJ databases">
        <title>The Natural Products Discovery Center: Release of the First 8490 Sequenced Strains for Exploring Actinobacteria Biosynthetic Diversity.</title>
        <authorList>
            <person name="Kalkreuter E."/>
            <person name="Kautsar S.A."/>
            <person name="Yang D."/>
            <person name="Bader C.D."/>
            <person name="Teijaro C.N."/>
            <person name="Fluegel L."/>
            <person name="Davis C.M."/>
            <person name="Simpson J.R."/>
            <person name="Lauterbach L."/>
            <person name="Steele A.D."/>
            <person name="Gui C."/>
            <person name="Meng S."/>
            <person name="Li G."/>
            <person name="Viehrig K."/>
            <person name="Ye F."/>
            <person name="Su P."/>
            <person name="Kiefer A.F."/>
            <person name="Nichols A."/>
            <person name="Cepeda A.J."/>
            <person name="Yan W."/>
            <person name="Fan B."/>
            <person name="Jiang Y."/>
            <person name="Adhikari A."/>
            <person name="Zheng C.-J."/>
            <person name="Schuster L."/>
            <person name="Cowan T.M."/>
            <person name="Smanski M.J."/>
            <person name="Chevrette M.G."/>
            <person name="De Carvalho L.P.S."/>
            <person name="Shen B."/>
        </authorList>
    </citation>
    <scope>NUCLEOTIDE SEQUENCE [LARGE SCALE GENOMIC DNA]</scope>
    <source>
        <strain evidence="4 5">NPDC021253</strain>
    </source>
</reference>
<feature type="transmembrane region" description="Helical" evidence="2">
    <location>
        <begin position="402"/>
        <end position="422"/>
    </location>
</feature>
<feature type="compositionally biased region" description="Low complexity" evidence="1">
    <location>
        <begin position="21"/>
        <end position="33"/>
    </location>
</feature>
<keyword evidence="2" id="KW-1133">Transmembrane helix</keyword>
<organism evidence="4 5">
    <name type="scientific">Micromonospora rubida</name>
    <dbReference type="NCBI Taxonomy" id="2697657"/>
    <lineage>
        <taxon>Bacteria</taxon>
        <taxon>Bacillati</taxon>
        <taxon>Actinomycetota</taxon>
        <taxon>Actinomycetes</taxon>
        <taxon>Micromonosporales</taxon>
        <taxon>Micromonosporaceae</taxon>
        <taxon>Micromonospora</taxon>
    </lineage>
</organism>
<keyword evidence="5" id="KW-1185">Reference proteome</keyword>
<comment type="caution">
    <text evidence="4">The sequence shown here is derived from an EMBL/GenBank/DDBJ whole genome shotgun (WGS) entry which is preliminary data.</text>
</comment>
<feature type="transmembrane region" description="Helical" evidence="2">
    <location>
        <begin position="370"/>
        <end position="390"/>
    </location>
</feature>
<dbReference type="PANTHER" id="PTHR36721:SF1">
    <property type="entry name" value="OS04G0446401 PROTEIN"/>
    <property type="match status" value="1"/>
</dbReference>
<feature type="compositionally biased region" description="Pro residues" evidence="1">
    <location>
        <begin position="608"/>
        <end position="620"/>
    </location>
</feature>
<feature type="compositionally biased region" description="Pro residues" evidence="1">
    <location>
        <begin position="34"/>
        <end position="48"/>
    </location>
</feature>
<feature type="transmembrane region" description="Helical" evidence="2">
    <location>
        <begin position="316"/>
        <end position="349"/>
    </location>
</feature>
<feature type="compositionally biased region" description="Basic and acidic residues" evidence="1">
    <location>
        <begin position="494"/>
        <end position="512"/>
    </location>
</feature>
<feature type="chain" id="PRO_5046559763" description="Conjugal transfer protein TrbL" evidence="3">
    <location>
        <begin position="22"/>
        <end position="704"/>
    </location>
</feature>
<keyword evidence="2" id="KW-0472">Membrane</keyword>
<evidence type="ECO:0000256" key="3">
    <source>
        <dbReference type="SAM" id="SignalP"/>
    </source>
</evidence>
<feature type="transmembrane region" description="Helical" evidence="2">
    <location>
        <begin position="225"/>
        <end position="248"/>
    </location>
</feature>
<feature type="region of interest" description="Disordered" evidence="1">
    <location>
        <begin position="21"/>
        <end position="51"/>
    </location>
</feature>
<feature type="compositionally biased region" description="Gly residues" evidence="1">
    <location>
        <begin position="683"/>
        <end position="693"/>
    </location>
</feature>
<feature type="compositionally biased region" description="Pro residues" evidence="1">
    <location>
        <begin position="629"/>
        <end position="639"/>
    </location>
</feature>
<keyword evidence="2" id="KW-0812">Transmembrane</keyword>
<feature type="compositionally biased region" description="Basic and acidic residues" evidence="1">
    <location>
        <begin position="537"/>
        <end position="550"/>
    </location>
</feature>
<gene>
    <name evidence="4" type="ORF">ACH4OY_09810</name>
</gene>
<proteinExistence type="predicted"/>
<evidence type="ECO:0000313" key="5">
    <source>
        <dbReference type="Proteomes" id="UP001611075"/>
    </source>
</evidence>
<protein>
    <recommendedName>
        <fullName evidence="6">Conjugal transfer protein TrbL</fullName>
    </recommendedName>
</protein>
<dbReference type="RefSeq" id="WP_387020182.1">
    <property type="nucleotide sequence ID" value="NZ_JBIRPU010000004.1"/>
</dbReference>
<feature type="compositionally biased region" description="Low complexity" evidence="1">
    <location>
        <begin position="598"/>
        <end position="607"/>
    </location>
</feature>
<dbReference type="PRINTS" id="PR01217">
    <property type="entry name" value="PRICHEXTENSN"/>
</dbReference>
<feature type="region of interest" description="Disordered" evidence="1">
    <location>
        <begin position="458"/>
        <end position="704"/>
    </location>
</feature>
<feature type="compositionally biased region" description="Low complexity" evidence="1">
    <location>
        <begin position="640"/>
        <end position="682"/>
    </location>
</feature>